<gene>
    <name evidence="4" type="ORF">HKW67_15075</name>
</gene>
<evidence type="ECO:0000313" key="4">
    <source>
        <dbReference type="EMBL" id="QJR36742.1"/>
    </source>
</evidence>
<dbReference type="Gene3D" id="3.40.50.1820">
    <property type="entry name" value="alpha/beta hydrolase"/>
    <property type="match status" value="1"/>
</dbReference>
<organism evidence="4 5">
    <name type="scientific">Gemmatimonas groenlandica</name>
    <dbReference type="NCBI Taxonomy" id="2732249"/>
    <lineage>
        <taxon>Bacteria</taxon>
        <taxon>Pseudomonadati</taxon>
        <taxon>Gemmatimonadota</taxon>
        <taxon>Gemmatimonadia</taxon>
        <taxon>Gemmatimonadales</taxon>
        <taxon>Gemmatimonadaceae</taxon>
        <taxon>Gemmatimonas</taxon>
    </lineage>
</organism>
<dbReference type="SUPFAM" id="SSF53474">
    <property type="entry name" value="alpha/beta-Hydrolases"/>
    <property type="match status" value="1"/>
</dbReference>
<dbReference type="InterPro" id="IPR010126">
    <property type="entry name" value="Esterase_phb"/>
</dbReference>
<dbReference type="Proteomes" id="UP000500938">
    <property type="component" value="Chromosome"/>
</dbReference>
<keyword evidence="2" id="KW-0378">Hydrolase</keyword>
<keyword evidence="1 3" id="KW-0732">Signal</keyword>
<dbReference type="PANTHER" id="PTHR43037:SF5">
    <property type="entry name" value="FERULOYL ESTERASE"/>
    <property type="match status" value="1"/>
</dbReference>
<dbReference type="GO" id="GO:0005576">
    <property type="term" value="C:extracellular region"/>
    <property type="evidence" value="ECO:0007669"/>
    <property type="project" value="InterPro"/>
</dbReference>
<dbReference type="RefSeq" id="WP_171226175.1">
    <property type="nucleotide sequence ID" value="NZ_CP053085.1"/>
</dbReference>
<name>A0A6M4IVA5_9BACT</name>
<feature type="signal peptide" evidence="3">
    <location>
        <begin position="1"/>
        <end position="31"/>
    </location>
</feature>
<evidence type="ECO:0000256" key="3">
    <source>
        <dbReference type="SAM" id="SignalP"/>
    </source>
</evidence>
<protein>
    <submittedName>
        <fullName evidence="4">Uncharacterized protein</fullName>
    </submittedName>
</protein>
<reference evidence="4 5" key="1">
    <citation type="submission" date="2020-05" db="EMBL/GenBank/DDBJ databases">
        <title>Complete genome sequence of Gemmatimonas greenlandica TET16.</title>
        <authorList>
            <person name="Zeng Y."/>
        </authorList>
    </citation>
    <scope>NUCLEOTIDE SEQUENCE [LARGE SCALE GENOMIC DNA]</scope>
    <source>
        <strain evidence="4 5">TET16</strain>
    </source>
</reference>
<proteinExistence type="predicted"/>
<evidence type="ECO:0000256" key="2">
    <source>
        <dbReference type="ARBA" id="ARBA00022801"/>
    </source>
</evidence>
<feature type="chain" id="PRO_5026740634" evidence="3">
    <location>
        <begin position="32"/>
        <end position="514"/>
    </location>
</feature>
<evidence type="ECO:0000313" key="5">
    <source>
        <dbReference type="Proteomes" id="UP000500938"/>
    </source>
</evidence>
<dbReference type="Pfam" id="PF10503">
    <property type="entry name" value="Esterase_PHB"/>
    <property type="match status" value="1"/>
</dbReference>
<dbReference type="InterPro" id="IPR029058">
    <property type="entry name" value="AB_hydrolase_fold"/>
</dbReference>
<dbReference type="EMBL" id="CP053085">
    <property type="protein sequence ID" value="QJR36742.1"/>
    <property type="molecule type" value="Genomic_DNA"/>
</dbReference>
<keyword evidence="5" id="KW-1185">Reference proteome</keyword>
<evidence type="ECO:0000256" key="1">
    <source>
        <dbReference type="ARBA" id="ARBA00022729"/>
    </source>
</evidence>
<sequence length="514" mass="55015">MHTPHTPSFVMRSLGLASALIVSLAPTHVHAQAQTGILSLSVTNTTLKNQVKPTGELKTQIDSLDVLIASASKYGRTSELRRLFAQSNALLQKRPWTPEAEFASSVLVRSDRLIVDPSRAWTMRLEQSFSPTIALERPLTARVALRSRDAANPRAPLALVKELGVFDGVPRDLRDAPFAINADMQNVPDGSYVVTVELLDSARALGTANLGIVVRNGLDASVKRLEAAAAKAPEPLRSDVLFPIDRMRTVNASRVALGTFNAARDFAAAESLLKSVTAGKNPWVGRTGDLKRHYRLEAADEIMPYRLYIPTAYSAKKPLPLIVALHGLGATEDSFFEAYGGTLPKLAEQRGYIIAAPLGYRVDGGYGVALGGGNDPAAVRARTLSEQDVMNVLAAVRTQYAVDSTRIYLVGHSMGAIGTWAIAAKTPTIWSALGVFSGFGVASTAKTIGTIPQFVVHGDADPTVPVGGSRVMVAALKNVGAEVQYIEVPGGNHTNVVEPNFAAMFDFFGRVPRK</sequence>
<accession>A0A6M4IVA5</accession>
<dbReference type="KEGG" id="ggr:HKW67_15075"/>
<dbReference type="InterPro" id="IPR050955">
    <property type="entry name" value="Plant_Biomass_Hydrol_Est"/>
</dbReference>
<dbReference type="GO" id="GO:0016787">
    <property type="term" value="F:hydrolase activity"/>
    <property type="evidence" value="ECO:0007669"/>
    <property type="project" value="UniProtKB-KW"/>
</dbReference>
<dbReference type="PANTHER" id="PTHR43037">
    <property type="entry name" value="UNNAMED PRODUCT-RELATED"/>
    <property type="match status" value="1"/>
</dbReference>
<dbReference type="AlphaFoldDB" id="A0A6M4IVA5"/>